<dbReference type="InterPro" id="IPR002227">
    <property type="entry name" value="Tyrosinase_Cu-bd"/>
</dbReference>
<name>A0A3A2ZSX0_9EURO</name>
<accession>A0A3A2ZSX0</accession>
<gene>
    <name evidence="5" type="ORF">PHISCL_06589</name>
</gene>
<keyword evidence="6" id="KW-1185">Reference proteome</keyword>
<keyword evidence="3" id="KW-0186">Copper</keyword>
<evidence type="ECO:0000256" key="3">
    <source>
        <dbReference type="ARBA" id="ARBA00023008"/>
    </source>
</evidence>
<organism evidence="5 6">
    <name type="scientific">Aspergillus sclerotialis</name>
    <dbReference type="NCBI Taxonomy" id="2070753"/>
    <lineage>
        <taxon>Eukaryota</taxon>
        <taxon>Fungi</taxon>
        <taxon>Dikarya</taxon>
        <taxon>Ascomycota</taxon>
        <taxon>Pezizomycotina</taxon>
        <taxon>Eurotiomycetes</taxon>
        <taxon>Eurotiomycetidae</taxon>
        <taxon>Eurotiales</taxon>
        <taxon>Aspergillaceae</taxon>
        <taxon>Aspergillus</taxon>
        <taxon>Aspergillus subgen. Polypaecilum</taxon>
    </lineage>
</organism>
<comment type="caution">
    <text evidence="5">The sequence shown here is derived from an EMBL/GenBank/DDBJ whole genome shotgun (WGS) entry which is preliminary data.</text>
</comment>
<dbReference type="EMBL" id="MVGC01000254">
    <property type="protein sequence ID" value="RJE21075.1"/>
    <property type="molecule type" value="Genomic_DNA"/>
</dbReference>
<proteinExistence type="predicted"/>
<dbReference type="Pfam" id="PF00264">
    <property type="entry name" value="Tyrosinase"/>
    <property type="match status" value="1"/>
</dbReference>
<dbReference type="STRING" id="2070753.A0A3A2ZSX0"/>
<evidence type="ECO:0000256" key="2">
    <source>
        <dbReference type="ARBA" id="ARBA00023002"/>
    </source>
</evidence>
<feature type="domain" description="Tyrosinase copper-binding" evidence="4">
    <location>
        <begin position="43"/>
        <end position="261"/>
    </location>
</feature>
<evidence type="ECO:0000259" key="4">
    <source>
        <dbReference type="Pfam" id="PF00264"/>
    </source>
</evidence>
<dbReference type="PRINTS" id="PR00092">
    <property type="entry name" value="TYROSINASE"/>
</dbReference>
<dbReference type="GO" id="GO:0046872">
    <property type="term" value="F:metal ion binding"/>
    <property type="evidence" value="ECO:0007669"/>
    <property type="project" value="UniProtKB-KW"/>
</dbReference>
<dbReference type="GO" id="GO:0016491">
    <property type="term" value="F:oxidoreductase activity"/>
    <property type="evidence" value="ECO:0007669"/>
    <property type="project" value="UniProtKB-KW"/>
</dbReference>
<keyword evidence="2" id="KW-0560">Oxidoreductase</keyword>
<dbReference type="SUPFAM" id="SSF48056">
    <property type="entry name" value="Di-copper centre-containing domain"/>
    <property type="match status" value="1"/>
</dbReference>
<dbReference type="InterPro" id="IPR008922">
    <property type="entry name" value="Di-copper_centre_dom_sf"/>
</dbReference>
<dbReference type="PANTHER" id="PTHR11474:SF125">
    <property type="entry name" value="N-ACETYL-6-HYDROXYTRYPTOPHAN OXIDASE IVOB-RELATED"/>
    <property type="match status" value="1"/>
</dbReference>
<dbReference type="Gene3D" id="1.10.1280.10">
    <property type="entry name" value="Di-copper center containing domain from catechol oxidase"/>
    <property type="match status" value="1"/>
</dbReference>
<dbReference type="OrthoDB" id="6132182at2759"/>
<evidence type="ECO:0000313" key="6">
    <source>
        <dbReference type="Proteomes" id="UP000266188"/>
    </source>
</evidence>
<protein>
    <submittedName>
        <fullName evidence="5">Tyrosinase central domain protein</fullName>
    </submittedName>
</protein>
<evidence type="ECO:0000256" key="1">
    <source>
        <dbReference type="ARBA" id="ARBA00022723"/>
    </source>
</evidence>
<dbReference type="AlphaFoldDB" id="A0A3A2ZSX0"/>
<dbReference type="Proteomes" id="UP000266188">
    <property type="component" value="Unassembled WGS sequence"/>
</dbReference>
<sequence length="318" mass="36446">MPFFACNRNRHCFQQSNIQVCEIEWMISSRMFTTPIHLRRSLSRAHINYTLAVHFSGIFLPWHRHFIWLWEQALRDECGYTGYQPYWDWPLWASNLTASPLFDGSDTSLSGDGEYDPDEHLVDIDGYKFPRGSGGGCVKTGPFKDMQLHLGPFETEDGYADSLRPDAFRYNPRCFTRSLNNYMATTFTNQECVNRLLESKDIIDFQETLNYNPTMTGIAGIHGGGHNTIGDVMSDFFASPQDPAFTLHHGMIDRLWAMWQAGNVSRRHAMHGTSSIWNSQKSSPVTLDTVLEFGVLGPPKTMRELMDPTAFSYCYRYT</sequence>
<dbReference type="PANTHER" id="PTHR11474">
    <property type="entry name" value="TYROSINASE FAMILY MEMBER"/>
    <property type="match status" value="1"/>
</dbReference>
<reference evidence="6" key="1">
    <citation type="submission" date="2017-02" db="EMBL/GenBank/DDBJ databases">
        <authorList>
            <person name="Tafer H."/>
            <person name="Lopandic K."/>
        </authorList>
    </citation>
    <scope>NUCLEOTIDE SEQUENCE [LARGE SCALE GENOMIC DNA]</scope>
    <source>
        <strain evidence="6">CBS 366.77</strain>
    </source>
</reference>
<evidence type="ECO:0000313" key="5">
    <source>
        <dbReference type="EMBL" id="RJE21075.1"/>
    </source>
</evidence>
<keyword evidence="1" id="KW-0479">Metal-binding</keyword>
<dbReference type="InterPro" id="IPR050316">
    <property type="entry name" value="Tyrosinase/Hemocyanin"/>
</dbReference>